<sequence>DLRALVLMLSVHTPQQLDPALSPALQELLTKCTACLQHRSTHTLETKAK</sequence>
<keyword evidence="1" id="KW-0378">Hydrolase</keyword>
<name>A0AAD5B933_SILAS</name>
<proteinExistence type="predicted"/>
<dbReference type="GO" id="GO:0016787">
    <property type="term" value="F:hydrolase activity"/>
    <property type="evidence" value="ECO:0007669"/>
    <property type="project" value="UniProtKB-KW"/>
</dbReference>
<dbReference type="AlphaFoldDB" id="A0AAD5B933"/>
<gene>
    <name evidence="1" type="ORF">C0J50_10351</name>
</gene>
<evidence type="ECO:0000313" key="2">
    <source>
        <dbReference type="Proteomes" id="UP001205998"/>
    </source>
</evidence>
<feature type="non-terminal residue" evidence="1">
    <location>
        <position position="49"/>
    </location>
</feature>
<feature type="non-terminal residue" evidence="1">
    <location>
        <position position="1"/>
    </location>
</feature>
<evidence type="ECO:0000313" key="1">
    <source>
        <dbReference type="EMBL" id="KAI5630182.1"/>
    </source>
</evidence>
<reference evidence="1" key="1">
    <citation type="submission" date="2018-07" db="EMBL/GenBank/DDBJ databases">
        <title>Comparative genomics of catfishes provides insights into carnivory and benthic adaptation.</title>
        <authorList>
            <person name="Zhang Y."/>
            <person name="Wang D."/>
            <person name="Peng Z."/>
            <person name="Zheng S."/>
            <person name="Shao F."/>
            <person name="Tao W."/>
        </authorList>
    </citation>
    <scope>NUCLEOTIDE SEQUENCE</scope>
    <source>
        <strain evidence="1">Chongqing</strain>
    </source>
</reference>
<keyword evidence="2" id="KW-1185">Reference proteome</keyword>
<organism evidence="1 2">
    <name type="scientific">Silurus asotus</name>
    <name type="common">Amur catfish</name>
    <name type="synonym">Parasilurus asotus</name>
    <dbReference type="NCBI Taxonomy" id="30991"/>
    <lineage>
        <taxon>Eukaryota</taxon>
        <taxon>Metazoa</taxon>
        <taxon>Chordata</taxon>
        <taxon>Craniata</taxon>
        <taxon>Vertebrata</taxon>
        <taxon>Euteleostomi</taxon>
        <taxon>Actinopterygii</taxon>
        <taxon>Neopterygii</taxon>
        <taxon>Teleostei</taxon>
        <taxon>Ostariophysi</taxon>
        <taxon>Siluriformes</taxon>
        <taxon>Siluridae</taxon>
        <taxon>Silurus</taxon>
    </lineage>
</organism>
<dbReference type="EMBL" id="MU528362">
    <property type="protein sequence ID" value="KAI5630182.1"/>
    <property type="molecule type" value="Genomic_DNA"/>
</dbReference>
<comment type="caution">
    <text evidence="1">The sequence shown here is derived from an EMBL/GenBank/DDBJ whole genome shotgun (WGS) entry which is preliminary data.</text>
</comment>
<dbReference type="Proteomes" id="UP001205998">
    <property type="component" value="Unassembled WGS sequence"/>
</dbReference>
<accession>A0AAD5B933</accession>
<protein>
    <submittedName>
        <fullName evidence="1">Ubiquitin carboxyl-terminal hydrolase 34</fullName>
    </submittedName>
</protein>